<dbReference type="RefSeq" id="WP_344619952.1">
    <property type="nucleotide sequence ID" value="NZ_BAAARV010000120.1"/>
</dbReference>
<dbReference type="Gene3D" id="3.40.50.720">
    <property type="entry name" value="NAD(P)-binding Rossmann-like Domain"/>
    <property type="match status" value="1"/>
</dbReference>
<name>A0ABP5V0Y5_9ACTN</name>
<dbReference type="InterPro" id="IPR036291">
    <property type="entry name" value="NAD(P)-bd_dom_sf"/>
</dbReference>
<protein>
    <submittedName>
        <fullName evidence="1">Uncharacterized protein</fullName>
    </submittedName>
</protein>
<accession>A0ABP5V0Y5</accession>
<comment type="caution">
    <text evidence="1">The sequence shown here is derived from an EMBL/GenBank/DDBJ whole genome shotgun (WGS) entry which is preliminary data.</text>
</comment>
<dbReference type="InterPro" id="IPR002347">
    <property type="entry name" value="SDR_fam"/>
</dbReference>
<evidence type="ECO:0000313" key="1">
    <source>
        <dbReference type="EMBL" id="GAA2389808.1"/>
    </source>
</evidence>
<dbReference type="EMBL" id="BAAARV010000120">
    <property type="protein sequence ID" value="GAA2389808.1"/>
    <property type="molecule type" value="Genomic_DNA"/>
</dbReference>
<gene>
    <name evidence="1" type="ORF">GCM10010170_101630</name>
</gene>
<organism evidence="1 2">
    <name type="scientific">Dactylosporangium salmoneum</name>
    <dbReference type="NCBI Taxonomy" id="53361"/>
    <lineage>
        <taxon>Bacteria</taxon>
        <taxon>Bacillati</taxon>
        <taxon>Actinomycetota</taxon>
        <taxon>Actinomycetes</taxon>
        <taxon>Micromonosporales</taxon>
        <taxon>Micromonosporaceae</taxon>
        <taxon>Dactylosporangium</taxon>
    </lineage>
</organism>
<dbReference type="Pfam" id="PF13561">
    <property type="entry name" value="adh_short_C2"/>
    <property type="match status" value="1"/>
</dbReference>
<reference evidence="2" key="1">
    <citation type="journal article" date="2019" name="Int. J. Syst. Evol. Microbiol.">
        <title>The Global Catalogue of Microorganisms (GCM) 10K type strain sequencing project: providing services to taxonomists for standard genome sequencing and annotation.</title>
        <authorList>
            <consortium name="The Broad Institute Genomics Platform"/>
            <consortium name="The Broad Institute Genome Sequencing Center for Infectious Disease"/>
            <person name="Wu L."/>
            <person name="Ma J."/>
        </authorList>
    </citation>
    <scope>NUCLEOTIDE SEQUENCE [LARGE SCALE GENOMIC DNA]</scope>
    <source>
        <strain evidence="2">JCM 3272</strain>
    </source>
</reference>
<evidence type="ECO:0000313" key="2">
    <source>
        <dbReference type="Proteomes" id="UP001501444"/>
    </source>
</evidence>
<proteinExistence type="predicted"/>
<dbReference type="SUPFAM" id="SSF51735">
    <property type="entry name" value="NAD(P)-binding Rossmann-fold domains"/>
    <property type="match status" value="1"/>
</dbReference>
<dbReference type="Proteomes" id="UP001501444">
    <property type="component" value="Unassembled WGS sequence"/>
</dbReference>
<keyword evidence="2" id="KW-1185">Reference proteome</keyword>
<sequence>MSRAQRLAAQTALGRFASPDDVARAVAFYAGDDSELITGTTAPVNGGMAMD</sequence>